<dbReference type="PANTHER" id="PTHR43142:SF1">
    <property type="entry name" value="CARBOXYLIC ESTER HYDROLASE"/>
    <property type="match status" value="1"/>
</dbReference>
<feature type="domain" description="Carboxylesterase type B" evidence="4">
    <location>
        <begin position="99"/>
        <end position="588"/>
    </location>
</feature>
<evidence type="ECO:0000313" key="5">
    <source>
        <dbReference type="EMBL" id="SIT13356.1"/>
    </source>
</evidence>
<dbReference type="PROSITE" id="PS00122">
    <property type="entry name" value="CARBOXYLESTERASE_B_1"/>
    <property type="match status" value="1"/>
</dbReference>
<dbReference type="InterPro" id="IPR029058">
    <property type="entry name" value="AB_hydrolase_fold"/>
</dbReference>
<dbReference type="GO" id="GO:0016787">
    <property type="term" value="F:hydrolase activity"/>
    <property type="evidence" value="ECO:0007669"/>
    <property type="project" value="UniProtKB-KW"/>
</dbReference>
<evidence type="ECO:0000256" key="3">
    <source>
        <dbReference type="RuleBase" id="RU361235"/>
    </source>
</evidence>
<dbReference type="PANTHER" id="PTHR43142">
    <property type="entry name" value="CARBOXYLIC ESTER HYDROLASE"/>
    <property type="match status" value="1"/>
</dbReference>
<dbReference type="EC" id="3.1.1.-" evidence="3"/>
<dbReference type="AlphaFoldDB" id="A0AA45W7Z7"/>
<dbReference type="InterPro" id="IPR019826">
    <property type="entry name" value="Carboxylesterase_B_AS"/>
</dbReference>
<evidence type="ECO:0000259" key="4">
    <source>
        <dbReference type="Pfam" id="PF00135"/>
    </source>
</evidence>
<organism evidence="5 6">
    <name type="scientific">Paracoccus saliphilus</name>
    <dbReference type="NCBI Taxonomy" id="405559"/>
    <lineage>
        <taxon>Bacteria</taxon>
        <taxon>Pseudomonadati</taxon>
        <taxon>Pseudomonadota</taxon>
        <taxon>Alphaproteobacteria</taxon>
        <taxon>Rhodobacterales</taxon>
        <taxon>Paracoccaceae</taxon>
        <taxon>Paracoccus</taxon>
    </lineage>
</organism>
<sequence length="621" mass="68194">MILLCPAQRYSFAGYFNNFDMAGQNINPTETMDEVNAQVPANTLPAFPPIASPQPSWGGQQEEQLLRHYRIGRAALSIACVLMAFSTMSNAKDTRLGPVKVEGGLVAGVPSDTEGITAFLGVPFAGNVGGDNRWRPAPPVKPWEGIHLADTPGPKMFQDHDPEGNEIANDDGLVLNIWTPSQGADENLPVYMLIHGGANRTGSAQYDDLQAAELASHGLIVVSVQYRLGPFGFMALPEMAEENPQGAVGNYAILDLVDALEWIRDNIDGFGGDPETVTIGGQSAGAENTVALLRSPLAEGLFDRAVISSSFTGFLPGKTMAVEAKMKNNQAAVDELFGRPMTLAELREIPDETWLAPFNGSDRSLYRLLSNATASNQFYTIDGHSFTEDSVDLLQPGDFGGLDIMIGQTADERTSLGGDPDGEMTPEEYRQAVLDLATARPYMVGWENEEVFDLYVPMTDLDAYRLHIRMQNDRMFQYVRLGAEFAKAHSEDADIWLWYWDHAPPGDNEGFRGAYHAADIYYFNASLREDDPNQRPWTDPDLAMRDLASGYLANFVKTGDPNGEGLPEWGQVTAETGGQFIRFHQGEAKMRTQTLYPSRDAYHRKMVLEGLGKAENDIFGQ</sequence>
<protein>
    <recommendedName>
        <fullName evidence="3">Carboxylic ester hydrolase</fullName>
        <ecNumber evidence="3">3.1.1.-</ecNumber>
    </recommendedName>
</protein>
<dbReference type="SUPFAM" id="SSF53474">
    <property type="entry name" value="alpha/beta-Hydrolases"/>
    <property type="match status" value="1"/>
</dbReference>
<dbReference type="Proteomes" id="UP000186216">
    <property type="component" value="Unassembled WGS sequence"/>
</dbReference>
<dbReference type="Pfam" id="PF00135">
    <property type="entry name" value="COesterase"/>
    <property type="match status" value="1"/>
</dbReference>
<proteinExistence type="inferred from homology"/>
<comment type="caution">
    <text evidence="5">The sequence shown here is derived from an EMBL/GenBank/DDBJ whole genome shotgun (WGS) entry which is preliminary data.</text>
</comment>
<gene>
    <name evidence="5" type="ORF">SAMN05421772_1235</name>
</gene>
<dbReference type="InterPro" id="IPR002018">
    <property type="entry name" value="CarbesteraseB"/>
</dbReference>
<evidence type="ECO:0000313" key="6">
    <source>
        <dbReference type="Proteomes" id="UP000186216"/>
    </source>
</evidence>
<comment type="similarity">
    <text evidence="1 3">Belongs to the type-B carboxylesterase/lipase family.</text>
</comment>
<dbReference type="RefSeq" id="WP_336389955.1">
    <property type="nucleotide sequence ID" value="NZ_CP067140.1"/>
</dbReference>
<reference evidence="5 6" key="1">
    <citation type="submission" date="2017-01" db="EMBL/GenBank/DDBJ databases">
        <authorList>
            <person name="Varghese N."/>
            <person name="Submissions S."/>
        </authorList>
    </citation>
    <scope>NUCLEOTIDE SEQUENCE [LARGE SCALE GENOMIC DNA]</scope>
    <source>
        <strain evidence="5 6">DSM 18447</strain>
    </source>
</reference>
<keyword evidence="2 3" id="KW-0378">Hydrolase</keyword>
<evidence type="ECO:0000256" key="1">
    <source>
        <dbReference type="ARBA" id="ARBA00005964"/>
    </source>
</evidence>
<accession>A0AA45W7Z7</accession>
<evidence type="ECO:0000256" key="2">
    <source>
        <dbReference type="ARBA" id="ARBA00022801"/>
    </source>
</evidence>
<dbReference type="Gene3D" id="3.40.50.1820">
    <property type="entry name" value="alpha/beta hydrolase"/>
    <property type="match status" value="1"/>
</dbReference>
<name>A0AA45W7Z7_9RHOB</name>
<dbReference type="EMBL" id="FTOU01000023">
    <property type="protein sequence ID" value="SIT13356.1"/>
    <property type="molecule type" value="Genomic_DNA"/>
</dbReference>